<dbReference type="PROSITE" id="PS51379">
    <property type="entry name" value="4FE4S_FER_2"/>
    <property type="match status" value="1"/>
</dbReference>
<evidence type="ECO:0000259" key="1">
    <source>
        <dbReference type="PROSITE" id="PS51379"/>
    </source>
</evidence>
<dbReference type="InterPro" id="IPR017896">
    <property type="entry name" value="4Fe4S_Fe-S-bd"/>
</dbReference>
<dbReference type="AlphaFoldDB" id="A0A1C7I4K9"/>
<protein>
    <recommendedName>
        <fullName evidence="1">4Fe-4S ferredoxin-type domain-containing protein</fullName>
    </recommendedName>
</protein>
<sequence>MGKFAVASEQNRKIIQDAEKKYKNAAESLKCYRCVNRCPVQAITLFGRKIFIKHGLVGDCVIE</sequence>
<evidence type="ECO:0000313" key="3">
    <source>
        <dbReference type="Proteomes" id="UP000092574"/>
    </source>
</evidence>
<dbReference type="EMBL" id="CP015405">
    <property type="protein sequence ID" value="ANU74590.1"/>
    <property type="molecule type" value="Genomic_DNA"/>
</dbReference>
<organism evidence="2 3">
    <name type="scientific">Blautia pseudococcoides</name>
    <dbReference type="NCBI Taxonomy" id="1796616"/>
    <lineage>
        <taxon>Bacteria</taxon>
        <taxon>Bacillati</taxon>
        <taxon>Bacillota</taxon>
        <taxon>Clostridia</taxon>
        <taxon>Lachnospirales</taxon>
        <taxon>Lachnospiraceae</taxon>
        <taxon>Blautia</taxon>
    </lineage>
</organism>
<gene>
    <name evidence="2" type="ORF">A4V09_01720</name>
</gene>
<accession>A0A1C7I4K9</accession>
<proteinExistence type="predicted"/>
<keyword evidence="3" id="KW-1185">Reference proteome</keyword>
<evidence type="ECO:0000313" key="2">
    <source>
        <dbReference type="EMBL" id="ANU74590.1"/>
    </source>
</evidence>
<reference evidence="2" key="1">
    <citation type="submission" date="2017-04" db="EMBL/GenBank/DDBJ databases">
        <title>Complete Genome Sequences of Twelve Strains of a Stable Defined Moderately Diverse Mouse Microbiota 2 (sDMDMm2).</title>
        <authorList>
            <person name="Uchimura Y."/>
            <person name="Wyss M."/>
            <person name="Brugiroux S."/>
            <person name="Limenitakis J.P."/>
            <person name="Stecher B."/>
            <person name="McCoy K.D."/>
            <person name="Macpherson A.J."/>
        </authorList>
    </citation>
    <scope>NUCLEOTIDE SEQUENCE</scope>
    <source>
        <strain evidence="2">YL58</strain>
    </source>
</reference>
<dbReference type="SUPFAM" id="SSF54862">
    <property type="entry name" value="4Fe-4S ferredoxins"/>
    <property type="match status" value="1"/>
</dbReference>
<name>A0A1C7I4K9_9FIRM</name>
<dbReference type="KEGG" id="byl:A4V09_01720"/>
<feature type="domain" description="4Fe-4S ferredoxin-type" evidence="1">
    <location>
        <begin position="19"/>
        <end position="48"/>
    </location>
</feature>
<dbReference type="Proteomes" id="UP000092574">
    <property type="component" value="Chromosome"/>
</dbReference>